<dbReference type="Proteomes" id="UP000214880">
    <property type="component" value="Unassembled WGS sequence"/>
</dbReference>
<accession>A0A1G9KJZ7</accession>
<reference evidence="1 2" key="1">
    <citation type="submission" date="2016-10" db="EMBL/GenBank/DDBJ databases">
        <authorList>
            <person name="de Groot N.N."/>
        </authorList>
    </citation>
    <scope>NUCLEOTIDE SEQUENCE [LARGE SCALE GENOMIC DNA]</scope>
    <source>
        <strain evidence="1 2">DSM 1736</strain>
    </source>
</reference>
<evidence type="ECO:0000313" key="1">
    <source>
        <dbReference type="EMBL" id="SDL49837.1"/>
    </source>
</evidence>
<dbReference type="STRING" id="146817.SAMN04488502_10156"/>
<evidence type="ECO:0000313" key="2">
    <source>
        <dbReference type="Proteomes" id="UP000214880"/>
    </source>
</evidence>
<sequence>MNFIWDIVLQAGEQGMDKADLLFQQAEEFSPYCEQAFACINQDRLDGTAVEINALYRFSHIFQELLHPELLARPENRNLIQCVASFFDVVVHLLSEIDLKHGLTKREYFVRQLRAELLNGIYGRKAAAAVAIMDRNLQFCLANELLTQIQIGTSLRVFRRAVRTAFTGSLIYQSNYNGKELLLYLGEKETKEKAQIIQFLLDLFLPLGFSARLFWEVHFGIIGVDAVMQTDAIALF</sequence>
<name>A0A1G9KJZ7_9FIRM</name>
<gene>
    <name evidence="1" type="ORF">SAMN04488502_10156</name>
</gene>
<keyword evidence="2" id="KW-1185">Reference proteome</keyword>
<protein>
    <submittedName>
        <fullName evidence="1">Uncharacterized protein</fullName>
    </submittedName>
</protein>
<organism evidence="1 2">
    <name type="scientific">Dendrosporobacter quercicolus</name>
    <dbReference type="NCBI Taxonomy" id="146817"/>
    <lineage>
        <taxon>Bacteria</taxon>
        <taxon>Bacillati</taxon>
        <taxon>Bacillota</taxon>
        <taxon>Negativicutes</taxon>
        <taxon>Selenomonadales</taxon>
        <taxon>Sporomusaceae</taxon>
        <taxon>Dendrosporobacter</taxon>
    </lineage>
</organism>
<dbReference type="RefSeq" id="WP_092067133.1">
    <property type="nucleotide sequence ID" value="NZ_FNHB01000001.1"/>
</dbReference>
<proteinExistence type="predicted"/>
<dbReference type="AlphaFoldDB" id="A0A1G9KJZ7"/>
<dbReference type="EMBL" id="FNHB01000001">
    <property type="protein sequence ID" value="SDL49837.1"/>
    <property type="molecule type" value="Genomic_DNA"/>
</dbReference>